<dbReference type="GO" id="GO:0005737">
    <property type="term" value="C:cytoplasm"/>
    <property type="evidence" value="ECO:0007669"/>
    <property type="project" value="TreeGrafter"/>
</dbReference>
<dbReference type="PANTHER" id="PTHR43104">
    <property type="entry name" value="L-2-HYDROXYGLUTARATE DEHYDROGENASE, MITOCHONDRIAL"/>
    <property type="match status" value="1"/>
</dbReference>
<dbReference type="SUPFAM" id="SSF51905">
    <property type="entry name" value="FAD/NAD(P)-binding domain"/>
    <property type="match status" value="1"/>
</dbReference>
<evidence type="ECO:0000256" key="2">
    <source>
        <dbReference type="ARBA" id="ARBA00022630"/>
    </source>
</evidence>
<dbReference type="Proteomes" id="UP000199095">
    <property type="component" value="Unassembled WGS sequence"/>
</dbReference>
<evidence type="ECO:0000256" key="1">
    <source>
        <dbReference type="ARBA" id="ARBA00001974"/>
    </source>
</evidence>
<evidence type="ECO:0000313" key="7">
    <source>
        <dbReference type="EMBL" id="SES73369.1"/>
    </source>
</evidence>
<feature type="domain" description="FAD dependent oxidoreductase" evidence="6">
    <location>
        <begin position="3"/>
        <end position="94"/>
    </location>
</feature>
<dbReference type="InterPro" id="IPR006076">
    <property type="entry name" value="FAD-dep_OxRdtase"/>
</dbReference>
<comment type="cofactor">
    <cofactor evidence="1">
        <name>FAD</name>
        <dbReference type="ChEBI" id="CHEBI:57692"/>
    </cofactor>
</comment>
<dbReference type="InterPro" id="IPR036188">
    <property type="entry name" value="FAD/NAD-bd_sf"/>
</dbReference>
<keyword evidence="4" id="KW-0560">Oxidoreductase</keyword>
<evidence type="ECO:0000256" key="4">
    <source>
        <dbReference type="ARBA" id="ARBA00023002"/>
    </source>
</evidence>
<comment type="similarity">
    <text evidence="5">Belongs to the L2HGDH family.</text>
</comment>
<dbReference type="Gene3D" id="3.50.50.60">
    <property type="entry name" value="FAD/NAD(P)-binding domain"/>
    <property type="match status" value="1"/>
</dbReference>
<organism evidence="7 8">
    <name type="scientific">Salinibacillus kushneri</name>
    <dbReference type="NCBI Taxonomy" id="237682"/>
    <lineage>
        <taxon>Bacteria</taxon>
        <taxon>Bacillati</taxon>
        <taxon>Bacillota</taxon>
        <taxon>Bacilli</taxon>
        <taxon>Bacillales</taxon>
        <taxon>Bacillaceae</taxon>
        <taxon>Salinibacillus</taxon>
    </lineage>
</organism>
<dbReference type="PANTHER" id="PTHR43104:SF2">
    <property type="entry name" value="L-2-HYDROXYGLUTARATE DEHYDROGENASE, MITOCHONDRIAL"/>
    <property type="match status" value="1"/>
</dbReference>
<dbReference type="AlphaFoldDB" id="A0A1H9YW88"/>
<keyword evidence="2" id="KW-0285">Flavoprotein</keyword>
<keyword evidence="3" id="KW-0274">FAD</keyword>
<dbReference type="EMBL" id="FOHJ01000001">
    <property type="protein sequence ID" value="SES73369.1"/>
    <property type="molecule type" value="Genomic_DNA"/>
</dbReference>
<evidence type="ECO:0000259" key="6">
    <source>
        <dbReference type="Pfam" id="PF01266"/>
    </source>
</evidence>
<proteinExistence type="inferred from homology"/>
<name>A0A1H9YW88_9BACI</name>
<evidence type="ECO:0000256" key="5">
    <source>
        <dbReference type="ARBA" id="ARBA00037941"/>
    </source>
</evidence>
<gene>
    <name evidence="7" type="ORF">SAMN05421676_101316</name>
</gene>
<dbReference type="GO" id="GO:0047545">
    <property type="term" value="F:(S)-2-hydroxyglutarate dehydrogenase activity"/>
    <property type="evidence" value="ECO:0007669"/>
    <property type="project" value="TreeGrafter"/>
</dbReference>
<evidence type="ECO:0000256" key="3">
    <source>
        <dbReference type="ARBA" id="ARBA00022827"/>
    </source>
</evidence>
<dbReference type="Pfam" id="PF01266">
    <property type="entry name" value="DAO"/>
    <property type="match status" value="1"/>
</dbReference>
<sequence>MYDFIIVGGGIVGLSVGLSLTKQYPSKKVLILEKEQELASHQTGHNSGVIHSGIYYKPGSLKARLAKQGNRSMVDFCQKEGIDYDVCGKVIVATN</sequence>
<dbReference type="STRING" id="237682.SAMN05421676_101316"/>
<protein>
    <submittedName>
        <fullName evidence="7">L-2-hydroxyglutarate oxidase</fullName>
    </submittedName>
</protein>
<reference evidence="8" key="1">
    <citation type="submission" date="2016-10" db="EMBL/GenBank/DDBJ databases">
        <authorList>
            <person name="Varghese N."/>
            <person name="Submissions S."/>
        </authorList>
    </citation>
    <scope>NUCLEOTIDE SEQUENCE [LARGE SCALE GENOMIC DNA]</scope>
    <source>
        <strain evidence="8">CGMCC 1.3566</strain>
    </source>
</reference>
<accession>A0A1H9YW88</accession>
<keyword evidence="8" id="KW-1185">Reference proteome</keyword>
<evidence type="ECO:0000313" key="8">
    <source>
        <dbReference type="Proteomes" id="UP000199095"/>
    </source>
</evidence>